<gene>
    <name evidence="2" type="ORF">EM808_06005</name>
</gene>
<reference evidence="2 3" key="1">
    <citation type="submission" date="2019-01" db="EMBL/GenBank/DDBJ databases">
        <title>Bacillus sp. M5HDSG1-1, whole genome shotgun sequence.</title>
        <authorList>
            <person name="Tuo L."/>
        </authorList>
    </citation>
    <scope>NUCLEOTIDE SEQUENCE [LARGE SCALE GENOMIC DNA]</scope>
    <source>
        <strain evidence="2 3">M5HDSG1-1</strain>
    </source>
</reference>
<sequence length="258" mass="28080">MKNSAQIKGLPIISISNGQQEGRVHSLIVNPEKGSVDFLTIEQEEWQESVDAIPFKKVVGVGEYAVTIESAHAIMDLNEIPIASELVNKQIGIIGANVITRKGELIGKVTEFLVDDDNGGEIKGLLADVKNEEVLIDAELVMTYGKDIIVVKEEASASLKESAPKEEAFTQETVVEAEELIEEISASSLKDMEEAERLQALKEKQVELLLNKKVVNDIYTNEGQLLLAKGTVLSLEDIENAQLAGPSVVIELSMNVEA</sequence>
<proteinExistence type="predicted"/>
<dbReference type="RefSeq" id="WP_127737243.1">
    <property type="nucleotide sequence ID" value="NZ_CAJCKN010000023.1"/>
</dbReference>
<evidence type="ECO:0000313" key="3">
    <source>
        <dbReference type="Proteomes" id="UP000288024"/>
    </source>
</evidence>
<dbReference type="Gene3D" id="2.30.30.240">
    <property type="entry name" value="PRC-barrel domain"/>
    <property type="match status" value="2"/>
</dbReference>
<name>A0A437KDF2_9BACI</name>
<evidence type="ECO:0000259" key="1">
    <source>
        <dbReference type="Pfam" id="PF05239"/>
    </source>
</evidence>
<dbReference type="SUPFAM" id="SSF50346">
    <property type="entry name" value="PRC-barrel domain"/>
    <property type="match status" value="2"/>
</dbReference>
<protein>
    <submittedName>
        <fullName evidence="2">Photosystem reaction center subunit H</fullName>
    </submittedName>
</protein>
<accession>A0A437KDF2</accession>
<dbReference type="Proteomes" id="UP000288024">
    <property type="component" value="Unassembled WGS sequence"/>
</dbReference>
<organism evidence="2 3">
    <name type="scientific">Niallia taxi</name>
    <dbReference type="NCBI Taxonomy" id="2499688"/>
    <lineage>
        <taxon>Bacteria</taxon>
        <taxon>Bacillati</taxon>
        <taxon>Bacillota</taxon>
        <taxon>Bacilli</taxon>
        <taxon>Bacillales</taxon>
        <taxon>Bacillaceae</taxon>
        <taxon>Niallia</taxon>
    </lineage>
</organism>
<dbReference type="AlphaFoldDB" id="A0A437KDF2"/>
<dbReference type="InterPro" id="IPR027275">
    <property type="entry name" value="PRC-brl_dom"/>
</dbReference>
<comment type="caution">
    <text evidence="2">The sequence shown here is derived from an EMBL/GenBank/DDBJ whole genome shotgun (WGS) entry which is preliminary data.</text>
</comment>
<feature type="domain" description="PRC-barrel" evidence="1">
    <location>
        <begin position="93"/>
        <end position="153"/>
    </location>
</feature>
<dbReference type="Pfam" id="PF05239">
    <property type="entry name" value="PRC"/>
    <property type="match status" value="1"/>
</dbReference>
<keyword evidence="3" id="KW-1185">Reference proteome</keyword>
<evidence type="ECO:0000313" key="2">
    <source>
        <dbReference type="EMBL" id="RVT65062.1"/>
    </source>
</evidence>
<dbReference type="EMBL" id="RZTZ01000002">
    <property type="protein sequence ID" value="RVT65062.1"/>
    <property type="molecule type" value="Genomic_DNA"/>
</dbReference>
<dbReference type="InterPro" id="IPR011033">
    <property type="entry name" value="PRC_barrel-like_sf"/>
</dbReference>